<evidence type="ECO:0000313" key="2">
    <source>
        <dbReference type="Proteomes" id="UP000003082"/>
    </source>
</evidence>
<evidence type="ECO:0000313" key="1">
    <source>
        <dbReference type="EMBL" id="EEF13278.1"/>
    </source>
</evidence>
<sequence>MFYELCLFSHIFCFARSVLRLCFLAACEISSNLFRFS</sequence>
<organism evidence="1 2">
    <name type="scientific">Campylobacter rectus RM3267</name>
    <dbReference type="NCBI Taxonomy" id="553218"/>
    <lineage>
        <taxon>Bacteria</taxon>
        <taxon>Pseudomonadati</taxon>
        <taxon>Campylobacterota</taxon>
        <taxon>Epsilonproteobacteria</taxon>
        <taxon>Campylobacterales</taxon>
        <taxon>Campylobacteraceae</taxon>
        <taxon>Campylobacter</taxon>
    </lineage>
</organism>
<name>B9D3Z7_CAMRE</name>
<proteinExistence type="predicted"/>
<protein>
    <submittedName>
        <fullName evidence="1">Uncharacterized protein</fullName>
    </submittedName>
</protein>
<dbReference type="AlphaFoldDB" id="B9D3Z7"/>
<dbReference type="EMBL" id="ACFU01000023">
    <property type="protein sequence ID" value="EEF13278.1"/>
    <property type="molecule type" value="Genomic_DNA"/>
</dbReference>
<comment type="caution">
    <text evidence="1">The sequence shown here is derived from an EMBL/GenBank/DDBJ whole genome shotgun (WGS) entry which is preliminary data.</text>
</comment>
<dbReference type="Proteomes" id="UP000003082">
    <property type="component" value="Unassembled WGS sequence"/>
</dbReference>
<keyword evidence="2" id="KW-1185">Reference proteome</keyword>
<accession>B9D3Z7</accession>
<gene>
    <name evidence="1" type="ORF">CAMRE0001_2692</name>
</gene>
<reference evidence="1 2" key="1">
    <citation type="submission" date="2008-08" db="EMBL/GenBank/DDBJ databases">
        <authorList>
            <person name="Madupu R."/>
            <person name="Durkin A.S."/>
            <person name="Torralba M."/>
            <person name="Methe B."/>
            <person name="Sutton G.G."/>
            <person name="Strausberg R.L."/>
            <person name="Nelson K.E."/>
        </authorList>
    </citation>
    <scope>NUCLEOTIDE SEQUENCE [LARGE SCALE GENOMIC DNA]</scope>
    <source>
        <strain evidence="1 2">RM3267</strain>
    </source>
</reference>